<sequence>CGCILYPGPTNSSKNHKRSICSDCAPQKSKVPILYPQPDGIFTKGKEFHALTFLSKVCELYGLMASHNRTQDVPME</sequence>
<reference evidence="1" key="1">
    <citation type="submission" date="2020-11" db="EMBL/GenBank/DDBJ databases">
        <authorList>
            <consortium name="DOE Joint Genome Institute"/>
            <person name="Ahrendt S."/>
            <person name="Riley R."/>
            <person name="Andreopoulos W."/>
            <person name="Labutti K."/>
            <person name="Pangilinan J."/>
            <person name="Ruiz-Duenas F.J."/>
            <person name="Barrasa J.M."/>
            <person name="Sanchez-Garcia M."/>
            <person name="Camarero S."/>
            <person name="Miyauchi S."/>
            <person name="Serrano A."/>
            <person name="Linde D."/>
            <person name="Babiker R."/>
            <person name="Drula E."/>
            <person name="Ayuso-Fernandez I."/>
            <person name="Pacheco R."/>
            <person name="Padilla G."/>
            <person name="Ferreira P."/>
            <person name="Barriuso J."/>
            <person name="Kellner H."/>
            <person name="Castanera R."/>
            <person name="Alfaro M."/>
            <person name="Ramirez L."/>
            <person name="Pisabarro A.G."/>
            <person name="Kuo A."/>
            <person name="Tritt A."/>
            <person name="Lipzen A."/>
            <person name="He G."/>
            <person name="Yan M."/>
            <person name="Ng V."/>
            <person name="Cullen D."/>
            <person name="Martin F."/>
            <person name="Rosso M.-N."/>
            <person name="Henrissat B."/>
            <person name="Hibbett D."/>
            <person name="Martinez A.T."/>
            <person name="Grigoriev I.V."/>
        </authorList>
    </citation>
    <scope>NUCLEOTIDE SEQUENCE</scope>
    <source>
        <strain evidence="1">AH 40177</strain>
    </source>
</reference>
<name>A0A9P5PE54_9AGAR</name>
<dbReference type="EMBL" id="JADNRY010000195">
    <property type="protein sequence ID" value="KAF9061644.1"/>
    <property type="molecule type" value="Genomic_DNA"/>
</dbReference>
<accession>A0A9P5PE54</accession>
<dbReference type="AlphaFoldDB" id="A0A9P5PE54"/>
<protein>
    <submittedName>
        <fullName evidence="1">Uncharacterized protein</fullName>
    </submittedName>
</protein>
<organism evidence="1 2">
    <name type="scientific">Rhodocollybia butyracea</name>
    <dbReference type="NCBI Taxonomy" id="206335"/>
    <lineage>
        <taxon>Eukaryota</taxon>
        <taxon>Fungi</taxon>
        <taxon>Dikarya</taxon>
        <taxon>Basidiomycota</taxon>
        <taxon>Agaricomycotina</taxon>
        <taxon>Agaricomycetes</taxon>
        <taxon>Agaricomycetidae</taxon>
        <taxon>Agaricales</taxon>
        <taxon>Marasmiineae</taxon>
        <taxon>Omphalotaceae</taxon>
        <taxon>Rhodocollybia</taxon>
    </lineage>
</organism>
<keyword evidence="2" id="KW-1185">Reference proteome</keyword>
<evidence type="ECO:0000313" key="1">
    <source>
        <dbReference type="EMBL" id="KAF9061644.1"/>
    </source>
</evidence>
<comment type="caution">
    <text evidence="1">The sequence shown here is derived from an EMBL/GenBank/DDBJ whole genome shotgun (WGS) entry which is preliminary data.</text>
</comment>
<dbReference type="OrthoDB" id="3034285at2759"/>
<dbReference type="Proteomes" id="UP000772434">
    <property type="component" value="Unassembled WGS sequence"/>
</dbReference>
<evidence type="ECO:0000313" key="2">
    <source>
        <dbReference type="Proteomes" id="UP000772434"/>
    </source>
</evidence>
<proteinExistence type="predicted"/>
<feature type="non-terminal residue" evidence="1">
    <location>
        <position position="1"/>
    </location>
</feature>
<gene>
    <name evidence="1" type="ORF">BDP27DRAFT_1234910</name>
</gene>